<dbReference type="EMBL" id="VBAM01000249">
    <property type="protein sequence ID" value="TMJ11092.1"/>
    <property type="molecule type" value="Genomic_DNA"/>
</dbReference>
<organism evidence="10 11">
    <name type="scientific">Candidatus Segetimicrobium genomatis</name>
    <dbReference type="NCBI Taxonomy" id="2569760"/>
    <lineage>
        <taxon>Bacteria</taxon>
        <taxon>Bacillati</taxon>
        <taxon>Candidatus Sysuimicrobiota</taxon>
        <taxon>Candidatus Sysuimicrobiia</taxon>
        <taxon>Candidatus Sysuimicrobiales</taxon>
        <taxon>Candidatus Segetimicrobiaceae</taxon>
        <taxon>Candidatus Segetimicrobium</taxon>
    </lineage>
</organism>
<dbReference type="CDD" id="cd01991">
    <property type="entry name" value="Asn_synthase_B_C"/>
    <property type="match status" value="1"/>
</dbReference>
<dbReference type="PIRSF" id="PIRSF001589">
    <property type="entry name" value="Asn_synthetase_glu-h"/>
    <property type="match status" value="1"/>
</dbReference>
<dbReference type="InterPro" id="IPR001962">
    <property type="entry name" value="Asn_synthase"/>
</dbReference>
<comment type="pathway">
    <text evidence="1">Amino-acid biosynthesis; L-asparagine biosynthesis; L-asparagine from L-aspartate (L-Gln route): step 1/1.</text>
</comment>
<keyword evidence="5" id="KW-0067">ATP-binding</keyword>
<keyword evidence="6" id="KW-0061">Asparagine biosynthesis</keyword>
<gene>
    <name evidence="10" type="primary">asnB</name>
    <name evidence="10" type="ORF">E6H02_07230</name>
</gene>
<comment type="similarity">
    <text evidence="2">Belongs to the asparagine synthetase family.</text>
</comment>
<evidence type="ECO:0000256" key="1">
    <source>
        <dbReference type="ARBA" id="ARBA00005187"/>
    </source>
</evidence>
<keyword evidence="4" id="KW-0547">Nucleotide-binding</keyword>
<feature type="non-terminal residue" evidence="10">
    <location>
        <position position="1"/>
    </location>
</feature>
<dbReference type="Pfam" id="PF00733">
    <property type="entry name" value="Asn_synthase"/>
    <property type="match status" value="1"/>
</dbReference>
<dbReference type="InterPro" id="IPR006426">
    <property type="entry name" value="Asn_synth_AEB"/>
</dbReference>
<accession>A0A537LT17</accession>
<evidence type="ECO:0000313" key="10">
    <source>
        <dbReference type="EMBL" id="TMJ11092.1"/>
    </source>
</evidence>
<reference evidence="10 11" key="1">
    <citation type="journal article" date="2019" name="Nat. Microbiol.">
        <title>Mediterranean grassland soil C-N compound turnover is dependent on rainfall and depth, and is mediated by genomically divergent microorganisms.</title>
        <authorList>
            <person name="Diamond S."/>
            <person name="Andeer P.F."/>
            <person name="Li Z."/>
            <person name="Crits-Christoph A."/>
            <person name="Burstein D."/>
            <person name="Anantharaman K."/>
            <person name="Lane K.R."/>
            <person name="Thomas B.C."/>
            <person name="Pan C."/>
            <person name="Northen T.R."/>
            <person name="Banfield J.F."/>
        </authorList>
    </citation>
    <scope>NUCLEOTIDE SEQUENCE [LARGE SCALE GENOMIC DNA]</scope>
    <source>
        <strain evidence="10">NP_5</strain>
    </source>
</reference>
<dbReference type="PANTHER" id="PTHR43284:SF1">
    <property type="entry name" value="ASPARAGINE SYNTHETASE"/>
    <property type="match status" value="1"/>
</dbReference>
<dbReference type="SUPFAM" id="SSF52402">
    <property type="entry name" value="Adenine nucleotide alpha hydrolases-like"/>
    <property type="match status" value="1"/>
</dbReference>
<evidence type="ECO:0000256" key="4">
    <source>
        <dbReference type="ARBA" id="ARBA00022741"/>
    </source>
</evidence>
<comment type="catalytic activity">
    <reaction evidence="7">
        <text>L-aspartate + L-glutamine + ATP + H2O = L-asparagine + L-glutamate + AMP + diphosphate + H(+)</text>
        <dbReference type="Rhea" id="RHEA:12228"/>
        <dbReference type="ChEBI" id="CHEBI:15377"/>
        <dbReference type="ChEBI" id="CHEBI:15378"/>
        <dbReference type="ChEBI" id="CHEBI:29985"/>
        <dbReference type="ChEBI" id="CHEBI:29991"/>
        <dbReference type="ChEBI" id="CHEBI:30616"/>
        <dbReference type="ChEBI" id="CHEBI:33019"/>
        <dbReference type="ChEBI" id="CHEBI:58048"/>
        <dbReference type="ChEBI" id="CHEBI:58359"/>
        <dbReference type="ChEBI" id="CHEBI:456215"/>
        <dbReference type="EC" id="6.3.5.4"/>
    </reaction>
</comment>
<dbReference type="InterPro" id="IPR029055">
    <property type="entry name" value="Ntn_hydrolases_N"/>
</dbReference>
<dbReference type="PANTHER" id="PTHR43284">
    <property type="entry name" value="ASPARAGINE SYNTHETASE (GLUTAMINE-HYDROLYZING)"/>
    <property type="match status" value="1"/>
</dbReference>
<sequence>WDRKRRRLLLARDRLGIKPLYYAITDRELLFASEIKGILAGGSVRPALNEAALPEFLATRFIAGEETFFRGIRKLLPGRTLSWSPGDGFHTRRYWRLPAALREAPTTLHEAADDVRVRLEAAVRSHLMSDVPLGLFLSGGLDSAGIAALMAPMVSEPIRTFAVGFSEPEANELAYARLVAQAVRAQHREVVVSPAEFFGALPTLVWHEDEPIAFTSSVPLYFVSRLAREHVKVVLTGEGSDELFLVYPWYRATAWNERVGRPYWAFVPRPVRERVRRAVPALPSPIRRYARRTFLAFEREPRALFYENFAAFPGVLQRDLLADRGLLDAGDPYAEELRCFAEAPGGTLERMSYADLQTYLVELLMKQDQMSMAASIESRVPFLDHEFVEYAAAMPSRFKLRGWRTKAVLREALRDVLPREILTRRKMGFPVPIGRWFRGPFWPIIEEFVLGPRALKRGLFVPSMLRRLAEEHRAGIREHGDRLWLLVNLEIWQRIFLEGEDPAPPVALERPASAVSA</sequence>
<evidence type="ECO:0000256" key="8">
    <source>
        <dbReference type="PIRSR" id="PIRSR001589-3"/>
    </source>
</evidence>
<dbReference type="GO" id="GO:0005829">
    <property type="term" value="C:cytosol"/>
    <property type="evidence" value="ECO:0007669"/>
    <property type="project" value="TreeGrafter"/>
</dbReference>
<dbReference type="Proteomes" id="UP000320393">
    <property type="component" value="Unassembled WGS sequence"/>
</dbReference>
<evidence type="ECO:0000256" key="2">
    <source>
        <dbReference type="ARBA" id="ARBA00005752"/>
    </source>
</evidence>
<dbReference type="EC" id="6.3.5.4" evidence="3"/>
<evidence type="ECO:0000256" key="6">
    <source>
        <dbReference type="ARBA" id="ARBA00022888"/>
    </source>
</evidence>
<dbReference type="InterPro" id="IPR051786">
    <property type="entry name" value="ASN_synthetase/amidase"/>
</dbReference>
<dbReference type="Gene3D" id="3.60.20.10">
    <property type="entry name" value="Glutamine Phosphoribosylpyrophosphate, subunit 1, domain 1"/>
    <property type="match status" value="1"/>
</dbReference>
<dbReference type="GO" id="GO:0004066">
    <property type="term" value="F:asparagine synthase (glutamine-hydrolyzing) activity"/>
    <property type="evidence" value="ECO:0007669"/>
    <property type="project" value="UniProtKB-EC"/>
</dbReference>
<evidence type="ECO:0000256" key="5">
    <source>
        <dbReference type="ARBA" id="ARBA00022840"/>
    </source>
</evidence>
<protein>
    <recommendedName>
        <fullName evidence="3">asparagine synthase (glutamine-hydrolyzing)</fullName>
        <ecNumber evidence="3">6.3.5.4</ecNumber>
    </recommendedName>
</protein>
<dbReference type="GO" id="GO:0006529">
    <property type="term" value="P:asparagine biosynthetic process"/>
    <property type="evidence" value="ECO:0007669"/>
    <property type="project" value="UniProtKB-KW"/>
</dbReference>
<dbReference type="InterPro" id="IPR017932">
    <property type="entry name" value="GATase_2_dom"/>
</dbReference>
<name>A0A537LT17_9BACT</name>
<evidence type="ECO:0000256" key="7">
    <source>
        <dbReference type="ARBA" id="ARBA00048741"/>
    </source>
</evidence>
<proteinExistence type="inferred from homology"/>
<dbReference type="AlphaFoldDB" id="A0A537LT17"/>
<evidence type="ECO:0000313" key="11">
    <source>
        <dbReference type="Proteomes" id="UP000320393"/>
    </source>
</evidence>
<dbReference type="Pfam" id="PF13537">
    <property type="entry name" value="GATase_7"/>
    <property type="match status" value="1"/>
</dbReference>
<dbReference type="NCBIfam" id="TIGR01536">
    <property type="entry name" value="asn_synth_AEB"/>
    <property type="match status" value="1"/>
</dbReference>
<dbReference type="GO" id="GO:0005524">
    <property type="term" value="F:ATP binding"/>
    <property type="evidence" value="ECO:0007669"/>
    <property type="project" value="UniProtKB-KW"/>
</dbReference>
<feature type="site" description="Important for beta-aspartyl-AMP intermediate formation" evidence="8">
    <location>
        <position position="238"/>
    </location>
</feature>
<dbReference type="SUPFAM" id="SSF56235">
    <property type="entry name" value="N-terminal nucleophile aminohydrolases (Ntn hydrolases)"/>
    <property type="match status" value="1"/>
</dbReference>
<dbReference type="InterPro" id="IPR014729">
    <property type="entry name" value="Rossmann-like_a/b/a_fold"/>
</dbReference>
<feature type="domain" description="Glutamine amidotransferase type-2" evidence="9">
    <location>
        <begin position="1"/>
        <end position="86"/>
    </location>
</feature>
<evidence type="ECO:0000259" key="9">
    <source>
        <dbReference type="PROSITE" id="PS51278"/>
    </source>
</evidence>
<evidence type="ECO:0000256" key="3">
    <source>
        <dbReference type="ARBA" id="ARBA00012737"/>
    </source>
</evidence>
<dbReference type="Gene3D" id="3.40.50.620">
    <property type="entry name" value="HUPs"/>
    <property type="match status" value="1"/>
</dbReference>
<comment type="caution">
    <text evidence="10">The sequence shown here is derived from an EMBL/GenBank/DDBJ whole genome shotgun (WGS) entry which is preliminary data.</text>
</comment>
<keyword evidence="10" id="KW-0436">Ligase</keyword>
<keyword evidence="6" id="KW-0028">Amino-acid biosynthesis</keyword>
<dbReference type="PROSITE" id="PS51278">
    <property type="entry name" value="GATASE_TYPE_2"/>
    <property type="match status" value="1"/>
</dbReference>